<dbReference type="PATRIC" id="fig|1045004.4.peg.401"/>
<keyword evidence="2" id="KW-1185">Reference proteome</keyword>
<evidence type="ECO:0000313" key="1">
    <source>
        <dbReference type="EMBL" id="EHN58523.1"/>
    </source>
</evidence>
<organism evidence="1 2">
    <name type="scientific">Oenococcus kitaharae DSM 17330</name>
    <dbReference type="NCBI Taxonomy" id="1045004"/>
    <lineage>
        <taxon>Bacteria</taxon>
        <taxon>Bacillati</taxon>
        <taxon>Bacillota</taxon>
        <taxon>Bacilli</taxon>
        <taxon>Lactobacillales</taxon>
        <taxon>Lactobacillaceae</taxon>
        <taxon>Oenococcus</taxon>
    </lineage>
</organism>
<gene>
    <name evidence="1" type="ORF">OKIT_0402</name>
</gene>
<name>G9WJ74_9LACO</name>
<proteinExistence type="predicted"/>
<protein>
    <submittedName>
        <fullName evidence="1">Uncharacterized protein</fullName>
    </submittedName>
</protein>
<accession>G9WJ74</accession>
<dbReference type="Proteomes" id="UP000004959">
    <property type="component" value="Chromosome"/>
</dbReference>
<reference evidence="1 2" key="1">
    <citation type="journal article" date="2012" name="PLoS ONE">
        <title>Functional divergence in the genus oenococcus as predicted by genome sequencing of the newly-described species, Oenococcus kitaharae.</title>
        <authorList>
            <person name="Borneman A.R."/>
            <person name="McCarthy J.M."/>
            <person name="Chambers P.J."/>
            <person name="Bartowsky E.J."/>
        </authorList>
    </citation>
    <scope>NUCLEOTIDE SEQUENCE [LARGE SCALE GENOMIC DNA]</scope>
    <source>
        <strain evidence="2">DSM17330</strain>
    </source>
</reference>
<evidence type="ECO:0000313" key="2">
    <source>
        <dbReference type="Proteomes" id="UP000004959"/>
    </source>
</evidence>
<dbReference type="AlphaFoldDB" id="G9WJ74"/>
<dbReference type="HOGENOM" id="CLU_2826898_0_0_9"/>
<dbReference type="EMBL" id="AFVZ01000001">
    <property type="protein sequence ID" value="EHN58523.1"/>
    <property type="molecule type" value="Genomic_DNA"/>
</dbReference>
<sequence length="66" mass="7582">MYTSTHRLLVILVYLTALERLSDQSEKKINKREDNALTAALVAIKHTKTAKNKRLFATFFLVLSVF</sequence>
<comment type="caution">
    <text evidence="1">The sequence shown here is derived from an EMBL/GenBank/DDBJ whole genome shotgun (WGS) entry which is preliminary data.</text>
</comment>